<dbReference type="RefSeq" id="WP_245127107.1">
    <property type="nucleotide sequence ID" value="NZ_CP095065.1"/>
</dbReference>
<reference evidence="1" key="1">
    <citation type="submission" date="2022-04" db="EMBL/GenBank/DDBJ databases">
        <title>Hymenobacter sp. isolated from the air.</title>
        <authorList>
            <person name="Won M."/>
            <person name="Lee C.-M."/>
            <person name="Woen H.-Y."/>
            <person name="Kwon S.-W."/>
        </authorList>
    </citation>
    <scope>NUCLEOTIDE SEQUENCE</scope>
    <source>
        <strain evidence="1">5420S-77</strain>
        <plasmid evidence="1">unnamed4</plasmid>
    </source>
</reference>
<evidence type="ECO:0000313" key="1">
    <source>
        <dbReference type="EMBL" id="UOQ69357.1"/>
    </source>
</evidence>
<evidence type="ECO:0000313" key="2">
    <source>
        <dbReference type="Proteomes" id="UP000830401"/>
    </source>
</evidence>
<organism evidence="1 2">
    <name type="scientific">Hymenobacter volaticus</name>
    <dbReference type="NCBI Taxonomy" id="2932254"/>
    <lineage>
        <taxon>Bacteria</taxon>
        <taxon>Pseudomonadati</taxon>
        <taxon>Bacteroidota</taxon>
        <taxon>Cytophagia</taxon>
        <taxon>Cytophagales</taxon>
        <taxon>Hymenobacteraceae</taxon>
        <taxon>Hymenobacter</taxon>
    </lineage>
</organism>
<dbReference type="Proteomes" id="UP000830401">
    <property type="component" value="Plasmid unnamed4"/>
</dbReference>
<proteinExistence type="predicted"/>
<accession>A0ABY4GEK1</accession>
<protein>
    <submittedName>
        <fullName evidence="1">Uncharacterized protein</fullName>
    </submittedName>
</protein>
<gene>
    <name evidence="1" type="ORF">MUN86_27060</name>
</gene>
<keyword evidence="2" id="KW-1185">Reference proteome</keyword>
<dbReference type="EMBL" id="CP095065">
    <property type="protein sequence ID" value="UOQ69357.1"/>
    <property type="molecule type" value="Genomic_DNA"/>
</dbReference>
<sequence>MCVDLQGTVVLNPREVVVYIHWLPGGTARSLCGAERFGRTPPLPVGQTGVRR</sequence>
<name>A0ABY4GEK1_9BACT</name>
<geneLocation type="plasmid" evidence="1 2">
    <name>unnamed4</name>
</geneLocation>
<keyword evidence="1" id="KW-0614">Plasmid</keyword>